<dbReference type="Proteomes" id="UP000054359">
    <property type="component" value="Unassembled WGS sequence"/>
</dbReference>
<organism evidence="4 5">
    <name type="scientific">Stegodyphus mimosarum</name>
    <name type="common">African social velvet spider</name>
    <dbReference type="NCBI Taxonomy" id="407821"/>
    <lineage>
        <taxon>Eukaryota</taxon>
        <taxon>Metazoa</taxon>
        <taxon>Ecdysozoa</taxon>
        <taxon>Arthropoda</taxon>
        <taxon>Chelicerata</taxon>
        <taxon>Arachnida</taxon>
        <taxon>Araneae</taxon>
        <taxon>Araneomorphae</taxon>
        <taxon>Entelegynae</taxon>
        <taxon>Eresoidea</taxon>
        <taxon>Eresidae</taxon>
        <taxon>Stegodyphus</taxon>
    </lineage>
</organism>
<dbReference type="PANTHER" id="PTHR15893:SF0">
    <property type="entry name" value="LARGE RIBOSOMAL SUBUNIT PROTEIN BL27M"/>
    <property type="match status" value="1"/>
</dbReference>
<dbReference type="Gene3D" id="2.40.50.100">
    <property type="match status" value="1"/>
</dbReference>
<comment type="similarity">
    <text evidence="1">Belongs to the bacterial ribosomal protein bL27 family.</text>
</comment>
<gene>
    <name evidence="4" type="ORF">X975_10471</name>
</gene>
<evidence type="ECO:0000256" key="3">
    <source>
        <dbReference type="ARBA" id="ARBA00023274"/>
    </source>
</evidence>
<name>A0A087TMD8_STEMI</name>
<dbReference type="InterPro" id="IPR001684">
    <property type="entry name" value="Ribosomal_bL27"/>
</dbReference>
<dbReference type="GO" id="GO:0005762">
    <property type="term" value="C:mitochondrial large ribosomal subunit"/>
    <property type="evidence" value="ECO:0007669"/>
    <property type="project" value="TreeGrafter"/>
</dbReference>
<dbReference type="SUPFAM" id="SSF110324">
    <property type="entry name" value="Ribosomal L27 protein-like"/>
    <property type="match status" value="1"/>
</dbReference>
<dbReference type="OMA" id="NWDHTWV"/>
<sequence>MAKLIAVLNSFSRATKDASSASILTPAVPILSFERFAGRKFQQESRQKRRPPGLKRLDGDYVRRGEVLVSQFYLNFHPGLNVNIDSKNTLTAMREGQVMMTVEKINPNLEHRVAAKYYANMSAPVVYKRFYHVIPFEQTKKFKLVDLV</sequence>
<keyword evidence="5" id="KW-1185">Reference proteome</keyword>
<keyword evidence="3" id="KW-0687">Ribonucleoprotein</keyword>
<dbReference type="OrthoDB" id="1867012at2759"/>
<evidence type="ECO:0000313" key="4">
    <source>
        <dbReference type="EMBL" id="KFM66277.1"/>
    </source>
</evidence>
<evidence type="ECO:0000256" key="1">
    <source>
        <dbReference type="ARBA" id="ARBA00010797"/>
    </source>
</evidence>
<dbReference type="AlphaFoldDB" id="A0A087TMD8"/>
<protein>
    <submittedName>
        <fullName evidence="4">39S ribosomal protein L27, mitochondrial</fullName>
    </submittedName>
</protein>
<dbReference type="Pfam" id="PF01016">
    <property type="entry name" value="Ribosomal_L27"/>
    <property type="match status" value="1"/>
</dbReference>
<accession>A0A087TMD8</accession>
<dbReference type="GO" id="GO:0003735">
    <property type="term" value="F:structural constituent of ribosome"/>
    <property type="evidence" value="ECO:0007669"/>
    <property type="project" value="InterPro"/>
</dbReference>
<feature type="non-terminal residue" evidence="4">
    <location>
        <position position="148"/>
    </location>
</feature>
<dbReference type="STRING" id="407821.A0A087TMD8"/>
<evidence type="ECO:0000256" key="2">
    <source>
        <dbReference type="ARBA" id="ARBA00022980"/>
    </source>
</evidence>
<dbReference type="PANTHER" id="PTHR15893">
    <property type="entry name" value="RIBOSOMAL PROTEIN L27"/>
    <property type="match status" value="1"/>
</dbReference>
<keyword evidence="2 4" id="KW-0689">Ribosomal protein</keyword>
<evidence type="ECO:0000313" key="5">
    <source>
        <dbReference type="Proteomes" id="UP000054359"/>
    </source>
</evidence>
<dbReference type="GO" id="GO:0006412">
    <property type="term" value="P:translation"/>
    <property type="evidence" value="ECO:0007669"/>
    <property type="project" value="InterPro"/>
</dbReference>
<dbReference type="EMBL" id="KK115880">
    <property type="protein sequence ID" value="KFM66277.1"/>
    <property type="molecule type" value="Genomic_DNA"/>
</dbReference>
<reference evidence="4 5" key="1">
    <citation type="submission" date="2013-11" db="EMBL/GenBank/DDBJ databases">
        <title>Genome sequencing of Stegodyphus mimosarum.</title>
        <authorList>
            <person name="Bechsgaard J."/>
        </authorList>
    </citation>
    <scope>NUCLEOTIDE SEQUENCE [LARGE SCALE GENOMIC DNA]</scope>
</reference>
<proteinExistence type="inferred from homology"/>